<name>A0A6A4WQP9_AMPAM</name>
<sequence length="150" mass="16706">MRHNRVLDLAAKFLKDRGRRRWSRSRRSTSPRDLINITAIRRKDRPTGRSGGGVAVLYRHSLSVERLRVPAPRSALEALWLQVTGQASIIIGAVYRPPSCPAAASLEDLHRQLTAILARGRPIYMLGDTNFVRRSAAQQARRHALPAAAA</sequence>
<dbReference type="GO" id="GO:0003824">
    <property type="term" value="F:catalytic activity"/>
    <property type="evidence" value="ECO:0007669"/>
    <property type="project" value="InterPro"/>
</dbReference>
<proteinExistence type="predicted"/>
<feature type="domain" description="Endonuclease/exonuclease/phosphatase" evidence="1">
    <location>
        <begin position="38"/>
        <end position="135"/>
    </location>
</feature>
<evidence type="ECO:0000259" key="1">
    <source>
        <dbReference type="Pfam" id="PF03372"/>
    </source>
</evidence>
<dbReference type="SUPFAM" id="SSF56219">
    <property type="entry name" value="DNase I-like"/>
    <property type="match status" value="1"/>
</dbReference>
<organism evidence="2 3">
    <name type="scientific">Amphibalanus amphitrite</name>
    <name type="common">Striped barnacle</name>
    <name type="synonym">Balanus amphitrite</name>
    <dbReference type="NCBI Taxonomy" id="1232801"/>
    <lineage>
        <taxon>Eukaryota</taxon>
        <taxon>Metazoa</taxon>
        <taxon>Ecdysozoa</taxon>
        <taxon>Arthropoda</taxon>
        <taxon>Crustacea</taxon>
        <taxon>Multicrustacea</taxon>
        <taxon>Cirripedia</taxon>
        <taxon>Thoracica</taxon>
        <taxon>Thoracicalcarea</taxon>
        <taxon>Balanomorpha</taxon>
        <taxon>Balanoidea</taxon>
        <taxon>Balanidae</taxon>
        <taxon>Amphibalaninae</taxon>
        <taxon>Amphibalanus</taxon>
    </lineage>
</organism>
<evidence type="ECO:0000313" key="2">
    <source>
        <dbReference type="EMBL" id="KAF0304401.1"/>
    </source>
</evidence>
<reference evidence="2 3" key="1">
    <citation type="submission" date="2019-07" db="EMBL/GenBank/DDBJ databases">
        <title>Draft genome assembly of a fouling barnacle, Amphibalanus amphitrite (Darwin, 1854): The first reference genome for Thecostraca.</title>
        <authorList>
            <person name="Kim W."/>
        </authorList>
    </citation>
    <scope>NUCLEOTIDE SEQUENCE [LARGE SCALE GENOMIC DNA]</scope>
    <source>
        <strain evidence="2">SNU_AA5</strain>
        <tissue evidence="2">Soma without cirri and trophi</tissue>
    </source>
</reference>
<protein>
    <recommendedName>
        <fullName evidence="1">Endonuclease/exonuclease/phosphatase domain-containing protein</fullName>
    </recommendedName>
</protein>
<evidence type="ECO:0000313" key="3">
    <source>
        <dbReference type="Proteomes" id="UP000440578"/>
    </source>
</evidence>
<dbReference type="AlphaFoldDB" id="A0A6A4WQP9"/>
<comment type="caution">
    <text evidence="2">The sequence shown here is derived from an EMBL/GenBank/DDBJ whole genome shotgun (WGS) entry which is preliminary data.</text>
</comment>
<gene>
    <name evidence="2" type="ORF">FJT64_023777</name>
</gene>
<dbReference type="Gene3D" id="3.60.10.10">
    <property type="entry name" value="Endonuclease/exonuclease/phosphatase"/>
    <property type="match status" value="1"/>
</dbReference>
<dbReference type="InterPro" id="IPR005135">
    <property type="entry name" value="Endo/exonuclease/phosphatase"/>
</dbReference>
<dbReference type="EMBL" id="VIIS01000849">
    <property type="protein sequence ID" value="KAF0304401.1"/>
    <property type="molecule type" value="Genomic_DNA"/>
</dbReference>
<dbReference type="Proteomes" id="UP000440578">
    <property type="component" value="Unassembled WGS sequence"/>
</dbReference>
<accession>A0A6A4WQP9</accession>
<dbReference type="Pfam" id="PF03372">
    <property type="entry name" value="Exo_endo_phos"/>
    <property type="match status" value="1"/>
</dbReference>
<keyword evidence="3" id="KW-1185">Reference proteome</keyword>
<dbReference type="InterPro" id="IPR036691">
    <property type="entry name" value="Endo/exonu/phosph_ase_sf"/>
</dbReference>